<protein>
    <submittedName>
        <fullName evidence="2">Uncharacterized protein</fullName>
    </submittedName>
</protein>
<dbReference type="RefSeq" id="WP_118299353.1">
    <property type="nucleotide sequence ID" value="NZ_QRJR01000003.1"/>
</dbReference>
<organism evidence="2 3">
    <name type="scientific">Bacteroides ovatus</name>
    <dbReference type="NCBI Taxonomy" id="28116"/>
    <lineage>
        <taxon>Bacteria</taxon>
        <taxon>Pseudomonadati</taxon>
        <taxon>Bacteroidota</taxon>
        <taxon>Bacteroidia</taxon>
        <taxon>Bacteroidales</taxon>
        <taxon>Bacteroidaceae</taxon>
        <taxon>Bacteroides</taxon>
    </lineage>
</organism>
<feature type="compositionally biased region" description="Basic and acidic residues" evidence="1">
    <location>
        <begin position="1"/>
        <end position="13"/>
    </location>
</feature>
<evidence type="ECO:0000256" key="1">
    <source>
        <dbReference type="SAM" id="MobiDB-lite"/>
    </source>
</evidence>
<dbReference type="EMBL" id="QRJR01000003">
    <property type="protein sequence ID" value="RHH50004.1"/>
    <property type="molecule type" value="Genomic_DNA"/>
</dbReference>
<dbReference type="Proteomes" id="UP000283329">
    <property type="component" value="Unassembled WGS sequence"/>
</dbReference>
<feature type="compositionally biased region" description="Polar residues" evidence="1">
    <location>
        <begin position="15"/>
        <end position="31"/>
    </location>
</feature>
<feature type="region of interest" description="Disordered" evidence="1">
    <location>
        <begin position="1"/>
        <end position="31"/>
    </location>
</feature>
<sequence>MRTKKEEGKKVEADSVNNQASSVEQDQAPSGGLASQENLAILDHTTVVIPYVKNKAQGDELKMALRSFDKFLRFGVNVVIIGDREEWMSDVVTVIEHECVSDNPQIDVLEKLKLAIAADEVTDKFIWSNDDIYLVAPVMLAHIEVPKNKGILRPELYKGIYRDNMERTVALLADFPKLDFGTHTPVVYEKQSLVDMFERFPELNTGGYLISSVYFNTLFPEFDPISSIELNWQSDNIALSIVSKQPDHKKFQELVSKKIFLNNAESGYSDFLMKYLLEMFPDKSEFEE</sequence>
<reference evidence="2 3" key="1">
    <citation type="submission" date="2018-08" db="EMBL/GenBank/DDBJ databases">
        <title>A genome reference for cultivated species of the human gut microbiota.</title>
        <authorList>
            <person name="Zou Y."/>
            <person name="Xue W."/>
            <person name="Luo G."/>
        </authorList>
    </citation>
    <scope>NUCLEOTIDE SEQUENCE [LARGE SCALE GENOMIC DNA]</scope>
    <source>
        <strain evidence="2 3">AM17-48</strain>
    </source>
</reference>
<accession>A0A414X7L0</accession>
<evidence type="ECO:0000313" key="3">
    <source>
        <dbReference type="Proteomes" id="UP000283329"/>
    </source>
</evidence>
<name>A0A414X7L0_BACOV</name>
<evidence type="ECO:0000313" key="2">
    <source>
        <dbReference type="EMBL" id="RHH50004.1"/>
    </source>
</evidence>
<proteinExistence type="predicted"/>
<comment type="caution">
    <text evidence="2">The sequence shown here is derived from an EMBL/GenBank/DDBJ whole genome shotgun (WGS) entry which is preliminary data.</text>
</comment>
<gene>
    <name evidence="2" type="ORF">DW206_05030</name>
</gene>
<dbReference type="AlphaFoldDB" id="A0A414X7L0"/>